<gene>
    <name evidence="6" type="ORF">U0042_12655</name>
</gene>
<dbReference type="InterPro" id="IPR050204">
    <property type="entry name" value="AraC_XylS_family_regulators"/>
</dbReference>
<evidence type="ECO:0000256" key="4">
    <source>
        <dbReference type="ARBA" id="ARBA00023163"/>
    </source>
</evidence>
<dbReference type="InterPro" id="IPR003313">
    <property type="entry name" value="AraC-bd"/>
</dbReference>
<sequence>MKIAVDLQQALATRTRDGAAGHTTARPLAAGEGWCVDDVLCTFGPRDQPFEERHGSVCIAVVAAGSFDYRCEAGRELMTPGSLMLGNAGACFECGHRHAAGDRCLSFHYSPAWFEQLGADLGVRSGGLAFRATRVPPTRRLAPLVARAMAGAASTAGGARTDWSELAVQLAAATLSVMNEHEKGRTASNASCDTATAWSRVAQTARLIEDTPGDDHTLATLAACAGVSEFYFLRTFAQVTGVTPHQYVLRTRLRTAALRLRRHDAGETTVLDIALDCGFNDVSNFNHAFRAEFGMSPRAWRAAAQGRSGVLSAAKRPGTPRE</sequence>
<keyword evidence="3" id="KW-0010">Activator</keyword>
<keyword evidence="7" id="KW-1185">Reference proteome</keyword>
<dbReference type="InterPro" id="IPR018060">
    <property type="entry name" value="HTH_AraC"/>
</dbReference>
<dbReference type="InterPro" id="IPR020449">
    <property type="entry name" value="Tscrpt_reg_AraC-type_HTH"/>
</dbReference>
<evidence type="ECO:0000259" key="5">
    <source>
        <dbReference type="PROSITE" id="PS01124"/>
    </source>
</evidence>
<dbReference type="PROSITE" id="PS00041">
    <property type="entry name" value="HTH_ARAC_FAMILY_1"/>
    <property type="match status" value="1"/>
</dbReference>
<reference evidence="6 7" key="1">
    <citation type="submission" date="2023-12" db="EMBL/GenBank/DDBJ databases">
        <title>Genome sequencing and assembly of bacterial species from a model synthetic community.</title>
        <authorList>
            <person name="Hogle S.L."/>
        </authorList>
    </citation>
    <scope>NUCLEOTIDE SEQUENCE [LARGE SCALE GENOMIC DNA]</scope>
    <source>
        <strain evidence="6 7">HAMBI 2494</strain>
    </source>
</reference>
<dbReference type="PANTHER" id="PTHR46796">
    <property type="entry name" value="HTH-TYPE TRANSCRIPTIONAL ACTIVATOR RHAS-RELATED"/>
    <property type="match status" value="1"/>
</dbReference>
<protein>
    <submittedName>
        <fullName evidence="6">AraC family transcriptional regulator</fullName>
    </submittedName>
</protein>
<dbReference type="Proteomes" id="UP001325479">
    <property type="component" value="Chromosome"/>
</dbReference>
<keyword evidence="1" id="KW-0805">Transcription regulation</keyword>
<evidence type="ECO:0000256" key="3">
    <source>
        <dbReference type="ARBA" id="ARBA00023159"/>
    </source>
</evidence>
<dbReference type="Pfam" id="PF12833">
    <property type="entry name" value="HTH_18"/>
    <property type="match status" value="1"/>
</dbReference>
<dbReference type="PRINTS" id="PR00032">
    <property type="entry name" value="HTHARAC"/>
</dbReference>
<evidence type="ECO:0000256" key="2">
    <source>
        <dbReference type="ARBA" id="ARBA00023125"/>
    </source>
</evidence>
<keyword evidence="2" id="KW-0238">DNA-binding</keyword>
<dbReference type="PANTHER" id="PTHR46796:SF14">
    <property type="entry name" value="TRANSCRIPTIONAL REGULATORY PROTEIN"/>
    <property type="match status" value="1"/>
</dbReference>
<dbReference type="EMBL" id="CP139965">
    <property type="protein sequence ID" value="WQD80455.1"/>
    <property type="molecule type" value="Genomic_DNA"/>
</dbReference>
<dbReference type="InterPro" id="IPR009057">
    <property type="entry name" value="Homeodomain-like_sf"/>
</dbReference>
<accession>A0ABZ0WT87</accession>
<dbReference type="InterPro" id="IPR018062">
    <property type="entry name" value="HTH_AraC-typ_CS"/>
</dbReference>
<proteinExistence type="predicted"/>
<feature type="domain" description="HTH araC/xylS-type" evidence="5">
    <location>
        <begin position="202"/>
        <end position="303"/>
    </location>
</feature>
<dbReference type="RefSeq" id="WP_232833375.1">
    <property type="nucleotide sequence ID" value="NZ_CP139965.1"/>
</dbReference>
<evidence type="ECO:0000313" key="6">
    <source>
        <dbReference type="EMBL" id="WQD80455.1"/>
    </source>
</evidence>
<evidence type="ECO:0000313" key="7">
    <source>
        <dbReference type="Proteomes" id="UP001325479"/>
    </source>
</evidence>
<evidence type="ECO:0000256" key="1">
    <source>
        <dbReference type="ARBA" id="ARBA00023015"/>
    </source>
</evidence>
<dbReference type="Pfam" id="PF02311">
    <property type="entry name" value="AraC_binding"/>
    <property type="match status" value="1"/>
</dbReference>
<dbReference type="SUPFAM" id="SSF46689">
    <property type="entry name" value="Homeodomain-like"/>
    <property type="match status" value="2"/>
</dbReference>
<dbReference type="Gene3D" id="1.10.10.60">
    <property type="entry name" value="Homeodomain-like"/>
    <property type="match status" value="2"/>
</dbReference>
<dbReference type="SMART" id="SM00342">
    <property type="entry name" value="HTH_ARAC"/>
    <property type="match status" value="1"/>
</dbReference>
<keyword evidence="4" id="KW-0804">Transcription</keyword>
<name>A0ABZ0WT87_9BURK</name>
<dbReference type="PROSITE" id="PS01124">
    <property type="entry name" value="HTH_ARAC_FAMILY_2"/>
    <property type="match status" value="1"/>
</dbReference>
<organism evidence="6 7">
    <name type="scientific">Paraburkholderia kururiensis</name>
    <dbReference type="NCBI Taxonomy" id="984307"/>
    <lineage>
        <taxon>Bacteria</taxon>
        <taxon>Pseudomonadati</taxon>
        <taxon>Pseudomonadota</taxon>
        <taxon>Betaproteobacteria</taxon>
        <taxon>Burkholderiales</taxon>
        <taxon>Burkholderiaceae</taxon>
        <taxon>Paraburkholderia</taxon>
    </lineage>
</organism>